<dbReference type="Proteomes" id="UP001500307">
    <property type="component" value="Unassembled WGS sequence"/>
</dbReference>
<proteinExistence type="inferred from homology"/>
<dbReference type="RefSeq" id="WP_346121666.1">
    <property type="nucleotide sequence ID" value="NZ_BAABGU010000022.1"/>
</dbReference>
<dbReference type="InterPro" id="IPR051923">
    <property type="entry name" value="Glycosyl_Hydrolase_39"/>
</dbReference>
<gene>
    <name evidence="6" type="ORF">GCM10023176_39790</name>
</gene>
<dbReference type="SUPFAM" id="SSF51445">
    <property type="entry name" value="(Trans)glycosidases"/>
    <property type="match status" value="1"/>
</dbReference>
<dbReference type="EMBL" id="BAABGU010000022">
    <property type="protein sequence ID" value="GAA4573891.1"/>
    <property type="molecule type" value="Genomic_DNA"/>
</dbReference>
<reference evidence="7" key="1">
    <citation type="journal article" date="2019" name="Int. J. Syst. Evol. Microbiol.">
        <title>The Global Catalogue of Microorganisms (GCM) 10K type strain sequencing project: providing services to taxonomists for standard genome sequencing and annotation.</title>
        <authorList>
            <consortium name="The Broad Institute Genomics Platform"/>
            <consortium name="The Broad Institute Genome Sequencing Center for Infectious Disease"/>
            <person name="Wu L."/>
            <person name="Ma J."/>
        </authorList>
    </citation>
    <scope>NUCLEOTIDE SEQUENCE [LARGE SCALE GENOMIC DNA]</scope>
    <source>
        <strain evidence="7">JCM 3175</strain>
    </source>
</reference>
<evidence type="ECO:0000256" key="4">
    <source>
        <dbReference type="SAM" id="MobiDB-lite"/>
    </source>
</evidence>
<name>A0ABP8STM6_9ACTN</name>
<protein>
    <recommendedName>
        <fullName evidence="5">Glycosyl hydrolases family 39 N-terminal catalytic domain-containing protein</fullName>
    </recommendedName>
</protein>
<dbReference type="PANTHER" id="PTHR12631">
    <property type="entry name" value="ALPHA-L-IDURONIDASE"/>
    <property type="match status" value="1"/>
</dbReference>
<keyword evidence="7" id="KW-1185">Reference proteome</keyword>
<dbReference type="Pfam" id="PF01229">
    <property type="entry name" value="Glyco_hydro_39"/>
    <property type="match status" value="1"/>
</dbReference>
<evidence type="ECO:0000313" key="6">
    <source>
        <dbReference type="EMBL" id="GAA4573891.1"/>
    </source>
</evidence>
<evidence type="ECO:0000256" key="1">
    <source>
        <dbReference type="ARBA" id="ARBA00008875"/>
    </source>
</evidence>
<keyword evidence="3" id="KW-0326">Glycosidase</keyword>
<dbReference type="InterPro" id="IPR017853">
    <property type="entry name" value="GH"/>
</dbReference>
<feature type="region of interest" description="Disordered" evidence="4">
    <location>
        <begin position="40"/>
        <end position="73"/>
    </location>
</feature>
<keyword evidence="2" id="KW-0378">Hydrolase</keyword>
<organism evidence="6 7">
    <name type="scientific">Micromonospora coerulea</name>
    <dbReference type="NCBI Taxonomy" id="47856"/>
    <lineage>
        <taxon>Bacteria</taxon>
        <taxon>Bacillati</taxon>
        <taxon>Actinomycetota</taxon>
        <taxon>Actinomycetes</taxon>
        <taxon>Micromonosporales</taxon>
        <taxon>Micromonosporaceae</taxon>
        <taxon>Micromonospora</taxon>
    </lineage>
</organism>
<evidence type="ECO:0000256" key="2">
    <source>
        <dbReference type="ARBA" id="ARBA00022801"/>
    </source>
</evidence>
<dbReference type="InterPro" id="IPR049166">
    <property type="entry name" value="GH39_cat"/>
</dbReference>
<evidence type="ECO:0000259" key="5">
    <source>
        <dbReference type="Pfam" id="PF01229"/>
    </source>
</evidence>
<feature type="domain" description="Glycosyl hydrolases family 39 N-terminal catalytic" evidence="5">
    <location>
        <begin position="125"/>
        <end position="339"/>
    </location>
</feature>
<sequence>MSRTPPRWSGPPRPAVPRWLVLAAALTALTLLGIFGRPAPDAPHAEPSPIGPDAAGYDWSAPQGHRPDPGRLSIGVTHTRYSIDHWGSPPAIASAKAILTATASYQNQHIFGWGTENPEPSPGKFDWSSLDRRMELIRSTGGTPVITLCCAPDWMKGGRPGQTDWNRLHAAPRPQHYADFAALAAAVARRYPDVRHYQVWNEMKGFWDKARNRWDHESYTNLYNVVYDALKAVDPAIAVGGPYVVIDIWASRKTASHPSALAGACGVADQRGLDALDYWLRHKHGADFVAVDAGLSTRDQGRITATTTSSALFGALTRWLRQRTSLPIWWSEFHVGRADAAGQRKLTARAVAALLHMADQGATTALIWEPQGDTGEAHGPALWSSTNRHDEGRPLAYAEAVARLQQVLADRAGPDPVSWPVPELGLVRGGEGVLLVHTEDAPIDLEMQGRPLRLGPYEVRYVPLRTDTPVEFTFPVDPGPSAPAVPAAQCLRLTAATTQLSETR</sequence>
<dbReference type="Gene3D" id="3.20.20.80">
    <property type="entry name" value="Glycosidases"/>
    <property type="match status" value="1"/>
</dbReference>
<evidence type="ECO:0000256" key="3">
    <source>
        <dbReference type="ARBA" id="ARBA00023295"/>
    </source>
</evidence>
<comment type="similarity">
    <text evidence="1">Belongs to the glycosyl hydrolase 39 family.</text>
</comment>
<accession>A0ABP8STM6</accession>
<dbReference type="PANTHER" id="PTHR12631:SF10">
    <property type="entry name" value="BETA-XYLOSIDASE-LIKE PROTEIN-RELATED"/>
    <property type="match status" value="1"/>
</dbReference>
<comment type="caution">
    <text evidence="6">The sequence shown here is derived from an EMBL/GenBank/DDBJ whole genome shotgun (WGS) entry which is preliminary data.</text>
</comment>
<evidence type="ECO:0000313" key="7">
    <source>
        <dbReference type="Proteomes" id="UP001500307"/>
    </source>
</evidence>